<dbReference type="PANTHER" id="PTHR40469:SF2">
    <property type="entry name" value="GALACTOSE-BINDING DOMAIN-LIKE SUPERFAMILY PROTEIN"/>
    <property type="match status" value="1"/>
</dbReference>
<dbReference type="Pfam" id="PF06283">
    <property type="entry name" value="ThuA"/>
    <property type="match status" value="1"/>
</dbReference>
<dbReference type="InterPro" id="IPR029062">
    <property type="entry name" value="Class_I_gatase-like"/>
</dbReference>
<organism evidence="2 3">
    <name type="scientific">Candidatus Desantisbacteria bacterium CG_4_10_14_0_8_um_filter_48_22</name>
    <dbReference type="NCBI Taxonomy" id="1974543"/>
    <lineage>
        <taxon>Bacteria</taxon>
        <taxon>Candidatus Desantisiibacteriota</taxon>
    </lineage>
</organism>
<accession>A0A2M7S8B4</accession>
<dbReference type="Gene3D" id="3.40.50.880">
    <property type="match status" value="1"/>
</dbReference>
<sequence length="215" mass="24090">MKKALIVWGGWDGHEPKQCADIFEPYLKSQGYEVIVSNTLAAYTDQELMKSLNLIVPIWTMSSVTADAEVKLLLETVKNGVGLAGWHGGMADSFRMNTEYQWMVGGQWVAHPGGLVEYEVNIIDHNDPITKGLKDFKMKSEQYYMHVDPSNEVLATTTFSGLDAPWTKGCVMPAVWKRMWGKGRIFYTSLGHVAADFNVPEALEIVKRGMLWASL</sequence>
<dbReference type="PANTHER" id="PTHR40469">
    <property type="entry name" value="SECRETED GLYCOSYL HYDROLASE"/>
    <property type="match status" value="1"/>
</dbReference>
<comment type="caution">
    <text evidence="2">The sequence shown here is derived from an EMBL/GenBank/DDBJ whole genome shotgun (WGS) entry which is preliminary data.</text>
</comment>
<reference evidence="3" key="1">
    <citation type="submission" date="2017-09" db="EMBL/GenBank/DDBJ databases">
        <title>Depth-based differentiation of microbial function through sediment-hosted aquifers and enrichment of novel symbionts in the deep terrestrial subsurface.</title>
        <authorList>
            <person name="Probst A.J."/>
            <person name="Ladd B."/>
            <person name="Jarett J.K."/>
            <person name="Geller-Mcgrath D.E."/>
            <person name="Sieber C.M.K."/>
            <person name="Emerson J.B."/>
            <person name="Anantharaman K."/>
            <person name="Thomas B.C."/>
            <person name="Malmstrom R."/>
            <person name="Stieglmeier M."/>
            <person name="Klingl A."/>
            <person name="Woyke T."/>
            <person name="Ryan C.M."/>
            <person name="Banfield J.F."/>
        </authorList>
    </citation>
    <scope>NUCLEOTIDE SEQUENCE [LARGE SCALE GENOMIC DNA]</scope>
</reference>
<dbReference type="AlphaFoldDB" id="A0A2M7S8B4"/>
<name>A0A2M7S8B4_9BACT</name>
<feature type="domain" description="ThuA-like" evidence="1">
    <location>
        <begin position="3"/>
        <end position="213"/>
    </location>
</feature>
<dbReference type="InterPro" id="IPR029010">
    <property type="entry name" value="ThuA-like"/>
</dbReference>
<evidence type="ECO:0000313" key="3">
    <source>
        <dbReference type="Proteomes" id="UP000229307"/>
    </source>
</evidence>
<proteinExistence type="predicted"/>
<dbReference type="Proteomes" id="UP000229307">
    <property type="component" value="Unassembled WGS sequence"/>
</dbReference>
<evidence type="ECO:0000313" key="2">
    <source>
        <dbReference type="EMBL" id="PIZ15740.1"/>
    </source>
</evidence>
<dbReference type="EMBL" id="PFMR01000237">
    <property type="protein sequence ID" value="PIZ15740.1"/>
    <property type="molecule type" value="Genomic_DNA"/>
</dbReference>
<dbReference type="SUPFAM" id="SSF52317">
    <property type="entry name" value="Class I glutamine amidotransferase-like"/>
    <property type="match status" value="1"/>
</dbReference>
<evidence type="ECO:0000259" key="1">
    <source>
        <dbReference type="Pfam" id="PF06283"/>
    </source>
</evidence>
<protein>
    <recommendedName>
        <fullName evidence="1">ThuA-like domain-containing protein</fullName>
    </recommendedName>
</protein>
<gene>
    <name evidence="2" type="ORF">COY52_08955</name>
</gene>